<reference evidence="2" key="1">
    <citation type="submission" date="2019-11" db="EMBL/GenBank/DDBJ databases">
        <title>Characterization of Clostridium perfringens isolates from swine manure treated agricultural soils.</title>
        <authorList>
            <person name="Wushke S.T."/>
        </authorList>
    </citation>
    <scope>NUCLEOTIDE SEQUENCE</scope>
    <source>
        <strain evidence="2">X62</strain>
    </source>
</reference>
<dbReference type="InterPro" id="IPR034151">
    <property type="entry name" value="TOPRIM_DnaG_bac"/>
</dbReference>
<dbReference type="EMBL" id="WNUR01001545">
    <property type="protein sequence ID" value="MDZ7543726.1"/>
    <property type="molecule type" value="Genomic_DNA"/>
</dbReference>
<sequence>GKIVLFEGYADVIQAWDADVLNTAATMGTALTQEHVLQLKRYTDHVVVCYDGDDAGQASTLKVIPMLEEAGLHVSIAMLPDKLDPDDFIKLNGAERFKHIISAAAVSPVKFQLLTLRRNHILLEDDGKRRFLDEAM</sequence>
<dbReference type="CDD" id="cd03364">
    <property type="entry name" value="TOPRIM_DnaG_primases"/>
    <property type="match status" value="1"/>
</dbReference>
<dbReference type="GO" id="GO:0005737">
    <property type="term" value="C:cytoplasm"/>
    <property type="evidence" value="ECO:0007669"/>
    <property type="project" value="TreeGrafter"/>
</dbReference>
<evidence type="ECO:0000313" key="3">
    <source>
        <dbReference type="Proteomes" id="UP001288944"/>
    </source>
</evidence>
<evidence type="ECO:0000259" key="1">
    <source>
        <dbReference type="PROSITE" id="PS50880"/>
    </source>
</evidence>
<dbReference type="InterPro" id="IPR050219">
    <property type="entry name" value="DnaG_primase"/>
</dbReference>
<dbReference type="AlphaFoldDB" id="A0AAW9KLY1"/>
<name>A0AAW9KLY1_CLOPF</name>
<organism evidence="2 3">
    <name type="scientific">Clostridium perfringens</name>
    <dbReference type="NCBI Taxonomy" id="1502"/>
    <lineage>
        <taxon>Bacteria</taxon>
        <taxon>Bacillati</taxon>
        <taxon>Bacillota</taxon>
        <taxon>Clostridia</taxon>
        <taxon>Eubacteriales</taxon>
        <taxon>Clostridiaceae</taxon>
        <taxon>Clostridium</taxon>
    </lineage>
</organism>
<dbReference type="GO" id="GO:0006269">
    <property type="term" value="P:DNA replication, synthesis of primer"/>
    <property type="evidence" value="ECO:0007669"/>
    <property type="project" value="TreeGrafter"/>
</dbReference>
<dbReference type="PROSITE" id="PS50880">
    <property type="entry name" value="TOPRIM"/>
    <property type="match status" value="1"/>
</dbReference>
<dbReference type="PANTHER" id="PTHR30313:SF2">
    <property type="entry name" value="DNA PRIMASE"/>
    <property type="match status" value="1"/>
</dbReference>
<dbReference type="Proteomes" id="UP001288944">
    <property type="component" value="Unassembled WGS sequence"/>
</dbReference>
<dbReference type="SMART" id="SM00493">
    <property type="entry name" value="TOPRIM"/>
    <property type="match status" value="1"/>
</dbReference>
<accession>A0AAW9KLY1</accession>
<dbReference type="SUPFAM" id="SSF56731">
    <property type="entry name" value="DNA primase core"/>
    <property type="match status" value="1"/>
</dbReference>
<proteinExistence type="predicted"/>
<feature type="non-terminal residue" evidence="2">
    <location>
        <position position="1"/>
    </location>
</feature>
<dbReference type="Pfam" id="PF13155">
    <property type="entry name" value="Toprim_2"/>
    <property type="match status" value="1"/>
</dbReference>
<gene>
    <name evidence="2" type="ORF">GNF83_21685</name>
</gene>
<feature type="non-terminal residue" evidence="2">
    <location>
        <position position="136"/>
    </location>
</feature>
<comment type="caution">
    <text evidence="2">The sequence shown here is derived from an EMBL/GenBank/DDBJ whole genome shotgun (WGS) entry which is preliminary data.</text>
</comment>
<feature type="domain" description="Toprim" evidence="1">
    <location>
        <begin position="1"/>
        <end position="82"/>
    </location>
</feature>
<dbReference type="InterPro" id="IPR006171">
    <property type="entry name" value="TOPRIM_dom"/>
</dbReference>
<protein>
    <submittedName>
        <fullName evidence="2">Toprim domain-containing protein</fullName>
    </submittedName>
</protein>
<dbReference type="PANTHER" id="PTHR30313">
    <property type="entry name" value="DNA PRIMASE"/>
    <property type="match status" value="1"/>
</dbReference>
<dbReference type="Gene3D" id="3.40.1360.10">
    <property type="match status" value="1"/>
</dbReference>
<evidence type="ECO:0000313" key="2">
    <source>
        <dbReference type="EMBL" id="MDZ7543726.1"/>
    </source>
</evidence>